<gene>
    <name evidence="1" type="ORF">PLEPLA_LOCUS959</name>
</gene>
<keyword evidence="2" id="KW-1185">Reference proteome</keyword>
<accession>A0A9N7TJQ1</accession>
<proteinExistence type="predicted"/>
<reference evidence="1" key="1">
    <citation type="submission" date="2020-03" db="EMBL/GenBank/DDBJ databases">
        <authorList>
            <person name="Weist P."/>
        </authorList>
    </citation>
    <scope>NUCLEOTIDE SEQUENCE</scope>
</reference>
<organism evidence="1 2">
    <name type="scientific">Pleuronectes platessa</name>
    <name type="common">European plaice</name>
    <dbReference type="NCBI Taxonomy" id="8262"/>
    <lineage>
        <taxon>Eukaryota</taxon>
        <taxon>Metazoa</taxon>
        <taxon>Chordata</taxon>
        <taxon>Craniata</taxon>
        <taxon>Vertebrata</taxon>
        <taxon>Euteleostomi</taxon>
        <taxon>Actinopterygii</taxon>
        <taxon>Neopterygii</taxon>
        <taxon>Teleostei</taxon>
        <taxon>Neoteleostei</taxon>
        <taxon>Acanthomorphata</taxon>
        <taxon>Carangaria</taxon>
        <taxon>Pleuronectiformes</taxon>
        <taxon>Pleuronectoidei</taxon>
        <taxon>Pleuronectidae</taxon>
        <taxon>Pleuronectes</taxon>
    </lineage>
</organism>
<name>A0A9N7TJQ1_PLEPL</name>
<comment type="caution">
    <text evidence="1">The sequence shown here is derived from an EMBL/GenBank/DDBJ whole genome shotgun (WGS) entry which is preliminary data.</text>
</comment>
<sequence length="134" mass="15216">MNNAAGDPRVHNNNKKDPRSFQVNLLEDLLLFSHIDSFGLLSLYQGYGRRNAAESLGASHTDMSILTYIPFRETFVIAAFICISDPAVTLMQVFDERMEQLLPHLRLLAEQAAVVKSNGEYERQRVQLMHVIIL</sequence>
<evidence type="ECO:0000313" key="1">
    <source>
        <dbReference type="EMBL" id="CAB1413259.1"/>
    </source>
</evidence>
<dbReference type="AlphaFoldDB" id="A0A9N7TJQ1"/>
<protein>
    <submittedName>
        <fullName evidence="1">Uncharacterized protein</fullName>
    </submittedName>
</protein>
<dbReference type="Proteomes" id="UP001153269">
    <property type="component" value="Unassembled WGS sequence"/>
</dbReference>
<dbReference type="EMBL" id="CADEAL010000047">
    <property type="protein sequence ID" value="CAB1413259.1"/>
    <property type="molecule type" value="Genomic_DNA"/>
</dbReference>
<evidence type="ECO:0000313" key="2">
    <source>
        <dbReference type="Proteomes" id="UP001153269"/>
    </source>
</evidence>